<protein>
    <submittedName>
        <fullName evidence="1">Uncharacterized protein</fullName>
    </submittedName>
</protein>
<proteinExistence type="predicted"/>
<dbReference type="AlphaFoldDB" id="A0A833SY61"/>
<dbReference type="EMBL" id="WSZM01000092">
    <property type="protein sequence ID" value="KAF4043127.1"/>
    <property type="molecule type" value="Genomic_DNA"/>
</dbReference>
<accession>A0A833SY61</accession>
<gene>
    <name evidence="1" type="ORF">GN244_ATG04605</name>
</gene>
<reference evidence="1" key="1">
    <citation type="submission" date="2020-04" db="EMBL/GenBank/DDBJ databases">
        <title>Hybrid Assembly of Korean Phytophthora infestans isolates.</title>
        <authorList>
            <person name="Prokchorchik M."/>
            <person name="Lee Y."/>
            <person name="Seo J."/>
            <person name="Cho J.-H."/>
            <person name="Park Y.-E."/>
            <person name="Jang D.-C."/>
            <person name="Im J.-S."/>
            <person name="Choi J.-G."/>
            <person name="Park H.-J."/>
            <person name="Lee G.-B."/>
            <person name="Lee Y.-G."/>
            <person name="Hong S.-Y."/>
            <person name="Cho K."/>
            <person name="Sohn K.H."/>
        </authorList>
    </citation>
    <scope>NUCLEOTIDE SEQUENCE</scope>
    <source>
        <strain evidence="1">KR_1_A1</strain>
    </source>
</reference>
<evidence type="ECO:0000313" key="1">
    <source>
        <dbReference type="EMBL" id="KAF4043127.1"/>
    </source>
</evidence>
<keyword evidence="2" id="KW-1185">Reference proteome</keyword>
<dbReference type="Proteomes" id="UP000602510">
    <property type="component" value="Unassembled WGS sequence"/>
</dbReference>
<sequence>MGPSRVRNRGISGIEALQEYILDDITVEDLVEDWERLAGDDNGVQTGGEVAWVADEDDGAQTDEDHTWIAGDKAELGGDTNGAQGRCRNDHGEQCCAAEVQIRATEAAQLIIGGEQPCHTYLPRGVNALHKETRADVQSTP</sequence>
<evidence type="ECO:0000313" key="2">
    <source>
        <dbReference type="Proteomes" id="UP000602510"/>
    </source>
</evidence>
<name>A0A833SY61_PHYIN</name>
<comment type="caution">
    <text evidence="1">The sequence shown here is derived from an EMBL/GenBank/DDBJ whole genome shotgun (WGS) entry which is preliminary data.</text>
</comment>
<organism evidence="1 2">
    <name type="scientific">Phytophthora infestans</name>
    <name type="common">Potato late blight agent</name>
    <name type="synonym">Botrytis infestans</name>
    <dbReference type="NCBI Taxonomy" id="4787"/>
    <lineage>
        <taxon>Eukaryota</taxon>
        <taxon>Sar</taxon>
        <taxon>Stramenopiles</taxon>
        <taxon>Oomycota</taxon>
        <taxon>Peronosporomycetes</taxon>
        <taxon>Peronosporales</taxon>
        <taxon>Peronosporaceae</taxon>
        <taxon>Phytophthora</taxon>
    </lineage>
</organism>